<name>A0A0F3GZ43_9BACT</name>
<dbReference type="InterPro" id="IPR036890">
    <property type="entry name" value="HATPase_C_sf"/>
</dbReference>
<evidence type="ECO:0000259" key="2">
    <source>
        <dbReference type="Pfam" id="PF07568"/>
    </source>
</evidence>
<keyword evidence="3" id="KW-0418">Kinase</keyword>
<evidence type="ECO:0000313" key="4">
    <source>
        <dbReference type="Proteomes" id="UP000033423"/>
    </source>
</evidence>
<protein>
    <submittedName>
        <fullName evidence="3">Signal transduction histidine kinase</fullName>
    </submittedName>
</protein>
<gene>
    <name evidence="3" type="ORF">MBAV_000630</name>
</gene>
<accession>A0A0F3GZ43</accession>
<feature type="domain" description="Histidine kinase/HSP90-like ATPase" evidence="1">
    <location>
        <begin position="61"/>
        <end position="111"/>
    </location>
</feature>
<dbReference type="PANTHER" id="PTHR43065">
    <property type="entry name" value="SENSOR HISTIDINE KINASE"/>
    <property type="match status" value="1"/>
</dbReference>
<comment type="caution">
    <text evidence="3">The sequence shown here is derived from an EMBL/GenBank/DDBJ whole genome shotgun (WGS) entry which is preliminary data.</text>
</comment>
<keyword evidence="4" id="KW-1185">Reference proteome</keyword>
<dbReference type="Pfam" id="PF07568">
    <property type="entry name" value="HisKA_2"/>
    <property type="match status" value="1"/>
</dbReference>
<dbReference type="SUPFAM" id="SSF55874">
    <property type="entry name" value="ATPase domain of HSP90 chaperone/DNA topoisomerase II/histidine kinase"/>
    <property type="match status" value="1"/>
</dbReference>
<feature type="domain" description="Signal transduction histidine kinase subgroup 2 dimerisation and phosphoacceptor" evidence="2">
    <location>
        <begin position="1"/>
        <end position="33"/>
    </location>
</feature>
<dbReference type="GO" id="GO:0016301">
    <property type="term" value="F:kinase activity"/>
    <property type="evidence" value="ECO:0007669"/>
    <property type="project" value="UniProtKB-KW"/>
</dbReference>
<reference evidence="3 4" key="1">
    <citation type="submission" date="2015-02" db="EMBL/GenBank/DDBJ databases">
        <title>Single-cell genomics of uncultivated deep-branching MTB reveals a conserved set of magnetosome genes.</title>
        <authorList>
            <person name="Kolinko S."/>
            <person name="Richter M."/>
            <person name="Glockner F.O."/>
            <person name="Brachmann A."/>
            <person name="Schuler D."/>
        </authorList>
    </citation>
    <scope>NUCLEOTIDE SEQUENCE [LARGE SCALE GENOMIC DNA]</scope>
    <source>
        <strain evidence="3">TM-1</strain>
    </source>
</reference>
<dbReference type="AlphaFoldDB" id="A0A0F3GZ43"/>
<dbReference type="Proteomes" id="UP000033423">
    <property type="component" value="Unassembled WGS sequence"/>
</dbReference>
<organism evidence="3 4">
    <name type="scientific">Candidatus Magnetobacterium bavaricum</name>
    <dbReference type="NCBI Taxonomy" id="29290"/>
    <lineage>
        <taxon>Bacteria</taxon>
        <taxon>Pseudomonadati</taxon>
        <taxon>Nitrospirota</taxon>
        <taxon>Thermodesulfovibrionia</taxon>
        <taxon>Thermodesulfovibrionales</taxon>
        <taxon>Candidatus Magnetobacteriaceae</taxon>
        <taxon>Candidatus Magnetobacterium</taxon>
    </lineage>
</organism>
<sequence length="131" mass="14403">MALIHERLYKSKDISTIDFGQYIKELAGDIFYSFGIEDDRVRLAINSHNIYLGIETAIPCGLIINELVSNALKHAFVGNMSGEIRIDISDKGDNDFMLMVSDNGVGIPKDMDIHNNAASLGLQLVCTLTGQ</sequence>
<evidence type="ECO:0000313" key="3">
    <source>
        <dbReference type="EMBL" id="KJU87176.1"/>
    </source>
</evidence>
<dbReference type="Pfam" id="PF02518">
    <property type="entry name" value="HATPase_c"/>
    <property type="match status" value="1"/>
</dbReference>
<dbReference type="InterPro" id="IPR011495">
    <property type="entry name" value="Sig_transdc_His_kin_sub2_dim/P"/>
</dbReference>
<dbReference type="InterPro" id="IPR003594">
    <property type="entry name" value="HATPase_dom"/>
</dbReference>
<dbReference type="Gene3D" id="3.30.565.10">
    <property type="entry name" value="Histidine kinase-like ATPase, C-terminal domain"/>
    <property type="match status" value="1"/>
</dbReference>
<proteinExistence type="predicted"/>
<feature type="non-terminal residue" evidence="3">
    <location>
        <position position="131"/>
    </location>
</feature>
<keyword evidence="3" id="KW-0808">Transferase</keyword>
<evidence type="ECO:0000259" key="1">
    <source>
        <dbReference type="Pfam" id="PF02518"/>
    </source>
</evidence>
<dbReference type="PANTHER" id="PTHR43065:SF23">
    <property type="entry name" value="SENSOR HISTIDINE KINASE PDTAS"/>
    <property type="match status" value="1"/>
</dbReference>
<dbReference type="EMBL" id="LACI01000285">
    <property type="protein sequence ID" value="KJU87176.1"/>
    <property type="molecule type" value="Genomic_DNA"/>
</dbReference>